<protein>
    <submittedName>
        <fullName evidence="4">Glutamine amidotransferase</fullName>
    </submittedName>
</protein>
<evidence type="ECO:0000313" key="4">
    <source>
        <dbReference type="EMBL" id="GJJ72776.1"/>
    </source>
</evidence>
<dbReference type="Pfam" id="PF13230">
    <property type="entry name" value="GATase_4"/>
    <property type="match status" value="1"/>
</dbReference>
<dbReference type="InterPro" id="IPR052373">
    <property type="entry name" value="Gamma-glu_amide_hydrolase"/>
</dbReference>
<dbReference type="PANTHER" id="PTHR43187">
    <property type="entry name" value="GLUTAMINE AMIDOTRANSFERASE DUG3-RELATED"/>
    <property type="match status" value="1"/>
</dbReference>
<dbReference type="EMBL" id="BQFW01000007">
    <property type="protein sequence ID" value="GJJ72776.1"/>
    <property type="molecule type" value="Genomic_DNA"/>
</dbReference>
<sequence length="463" mass="51039">MDLESSDPDPELGAAPCIFTSVTPAWNNMNLIRLAEKIKSPLVFAHVRASTAGSVSESNCHPWQYGRLMFMHNGHIADFHLIKRKIQESLPDPIFLNVNGNTDSEWAFAVFLSQLDANPLQAEPFCHVKLKDAMFKTIEKLNQWSKDAGICEASMLNFAVTDGCSVVCSRYISSKTLEAASLYYSSGTRFGSFQPGHYKMVKADKREDIVLIASEPLTFEKADWLKIPTNTVVVVTARMNVLMYPVMDEFQNCRSAAGETVARAEEHPTNVLAVLKGDGRGEDGARKPLAEREVVFVEDKRLPLSIHARSSGDDLNEMTGVTPALPFESLQEGHGSDSSSDPSSPTMSLASLPSSSQILSTSSSIASMSTVSSLFDDRMTMMTVDEDSVDEHSARHHRPNNKRKYPYSVGPAKTASAKTTARGAIGDDCGMNGSDDEIEEDFKIFSQRRHRPSSFSYEFEPRT</sequence>
<evidence type="ECO:0000256" key="1">
    <source>
        <dbReference type="ARBA" id="ARBA00022962"/>
    </source>
</evidence>
<feature type="domain" description="Glutamine amidotransferase type-2" evidence="3">
    <location>
        <begin position="1"/>
        <end position="204"/>
    </location>
</feature>
<reference evidence="4" key="2">
    <citation type="journal article" date="2022" name="Microbiol. Resour. Announc.">
        <title>Whole-Genome Sequence of Entomortierella parvispora E1425, a Mucoromycotan Fungus Associated with Burkholderiaceae-Related Endosymbiotic Bacteria.</title>
        <authorList>
            <person name="Herlambang A."/>
            <person name="Guo Y."/>
            <person name="Takashima Y."/>
            <person name="Narisawa K."/>
            <person name="Ohta H."/>
            <person name="Nishizawa T."/>
        </authorList>
    </citation>
    <scope>NUCLEOTIDE SEQUENCE</scope>
    <source>
        <strain evidence="4">E1425</strain>
    </source>
</reference>
<evidence type="ECO:0000313" key="5">
    <source>
        <dbReference type="Proteomes" id="UP000827284"/>
    </source>
</evidence>
<dbReference type="Proteomes" id="UP000827284">
    <property type="component" value="Unassembled WGS sequence"/>
</dbReference>
<dbReference type="OrthoDB" id="14446at2759"/>
<dbReference type="InterPro" id="IPR017932">
    <property type="entry name" value="GATase_2_dom"/>
</dbReference>
<evidence type="ECO:0000259" key="3">
    <source>
        <dbReference type="PROSITE" id="PS51278"/>
    </source>
</evidence>
<dbReference type="Gene3D" id="3.60.20.10">
    <property type="entry name" value="Glutamine Phosphoribosylpyrophosphate, subunit 1, domain 1"/>
    <property type="match status" value="1"/>
</dbReference>
<accession>A0A9P3LW27</accession>
<feature type="region of interest" description="Disordered" evidence="2">
    <location>
        <begin position="327"/>
        <end position="363"/>
    </location>
</feature>
<dbReference type="AlphaFoldDB" id="A0A9P3LW27"/>
<reference evidence="4" key="1">
    <citation type="submission" date="2021-11" db="EMBL/GenBank/DDBJ databases">
        <authorList>
            <person name="Herlambang A."/>
            <person name="Guo Y."/>
            <person name="Takashima Y."/>
            <person name="Nishizawa T."/>
        </authorList>
    </citation>
    <scope>NUCLEOTIDE SEQUENCE</scope>
    <source>
        <strain evidence="4">E1425</strain>
    </source>
</reference>
<gene>
    <name evidence="4" type="ORF">EMPS_05134</name>
</gene>
<dbReference type="GO" id="GO:0061672">
    <property type="term" value="C:glutathione hydrolase complex"/>
    <property type="evidence" value="ECO:0007669"/>
    <property type="project" value="TreeGrafter"/>
</dbReference>
<dbReference type="InterPro" id="IPR029055">
    <property type="entry name" value="Ntn_hydrolases_N"/>
</dbReference>
<dbReference type="CDD" id="cd01908">
    <property type="entry name" value="YafJ"/>
    <property type="match status" value="1"/>
</dbReference>
<proteinExistence type="predicted"/>
<keyword evidence="1 4" id="KW-0315">Glutamine amidotransferase</keyword>
<dbReference type="GO" id="GO:0008242">
    <property type="term" value="F:omega peptidase activity"/>
    <property type="evidence" value="ECO:0007669"/>
    <property type="project" value="TreeGrafter"/>
</dbReference>
<organism evidence="4 5">
    <name type="scientific">Entomortierella parvispora</name>
    <dbReference type="NCBI Taxonomy" id="205924"/>
    <lineage>
        <taxon>Eukaryota</taxon>
        <taxon>Fungi</taxon>
        <taxon>Fungi incertae sedis</taxon>
        <taxon>Mucoromycota</taxon>
        <taxon>Mortierellomycotina</taxon>
        <taxon>Mortierellomycetes</taxon>
        <taxon>Mortierellales</taxon>
        <taxon>Mortierellaceae</taxon>
        <taxon>Entomortierella</taxon>
    </lineage>
</organism>
<name>A0A9P3LW27_9FUNG</name>
<dbReference type="GO" id="GO:0006751">
    <property type="term" value="P:glutathione catabolic process"/>
    <property type="evidence" value="ECO:0007669"/>
    <property type="project" value="TreeGrafter"/>
</dbReference>
<dbReference type="SUPFAM" id="SSF56235">
    <property type="entry name" value="N-terminal nucleophile aminohydrolases (Ntn hydrolases)"/>
    <property type="match status" value="1"/>
</dbReference>
<keyword evidence="5" id="KW-1185">Reference proteome</keyword>
<dbReference type="PROSITE" id="PS51278">
    <property type="entry name" value="GATASE_TYPE_2"/>
    <property type="match status" value="1"/>
</dbReference>
<feature type="compositionally biased region" description="Basic residues" evidence="2">
    <location>
        <begin position="394"/>
        <end position="405"/>
    </location>
</feature>
<feature type="compositionally biased region" description="Low complexity" evidence="2">
    <location>
        <begin position="336"/>
        <end position="363"/>
    </location>
</feature>
<feature type="region of interest" description="Disordered" evidence="2">
    <location>
        <begin position="387"/>
        <end position="433"/>
    </location>
</feature>
<evidence type="ECO:0000256" key="2">
    <source>
        <dbReference type="SAM" id="MobiDB-lite"/>
    </source>
</evidence>
<dbReference type="PANTHER" id="PTHR43187:SF1">
    <property type="entry name" value="GLUTAMINE AMIDOTRANSFERASE DUG3-RELATED"/>
    <property type="match status" value="1"/>
</dbReference>
<dbReference type="InterPro" id="IPR026869">
    <property type="entry name" value="EgtC-like"/>
</dbReference>
<comment type="caution">
    <text evidence="4">The sequence shown here is derived from an EMBL/GenBank/DDBJ whole genome shotgun (WGS) entry which is preliminary data.</text>
</comment>
<dbReference type="GO" id="GO:0005737">
    <property type="term" value="C:cytoplasm"/>
    <property type="evidence" value="ECO:0007669"/>
    <property type="project" value="TreeGrafter"/>
</dbReference>